<protein>
    <submittedName>
        <fullName evidence="2">Uncharacterized protein</fullName>
    </submittedName>
</protein>
<dbReference type="InParanoid" id="A0A7I3ZIR4"/>
<evidence type="ECO:0000313" key="3">
    <source>
        <dbReference type="Proteomes" id="UP000006727"/>
    </source>
</evidence>
<keyword evidence="3" id="KW-1185">Reference proteome</keyword>
<dbReference type="EMBL" id="ABEU02000023">
    <property type="status" value="NOT_ANNOTATED_CDS"/>
    <property type="molecule type" value="Genomic_DNA"/>
</dbReference>
<dbReference type="AlphaFoldDB" id="A0A7I3ZIR4"/>
<name>A0A7I3ZIR4_PHYPA</name>
<feature type="compositionally biased region" description="Pro residues" evidence="1">
    <location>
        <begin position="124"/>
        <end position="138"/>
    </location>
</feature>
<evidence type="ECO:0000256" key="1">
    <source>
        <dbReference type="SAM" id="MobiDB-lite"/>
    </source>
</evidence>
<dbReference type="EnsemblPlants" id="Pp3c23_21120V3.2">
    <property type="protein sequence ID" value="PAC:32950393.CDS.1"/>
    <property type="gene ID" value="Pp3c23_21120"/>
</dbReference>
<reference evidence="2 3" key="1">
    <citation type="journal article" date="2008" name="Science">
        <title>The Physcomitrella genome reveals evolutionary insights into the conquest of land by plants.</title>
        <authorList>
            <person name="Rensing S."/>
            <person name="Lang D."/>
            <person name="Zimmer A."/>
            <person name="Terry A."/>
            <person name="Salamov A."/>
            <person name="Shapiro H."/>
            <person name="Nishiyama T."/>
            <person name="Perroud P.-F."/>
            <person name="Lindquist E."/>
            <person name="Kamisugi Y."/>
            <person name="Tanahashi T."/>
            <person name="Sakakibara K."/>
            <person name="Fujita T."/>
            <person name="Oishi K."/>
            <person name="Shin-I T."/>
            <person name="Kuroki Y."/>
            <person name="Toyoda A."/>
            <person name="Suzuki Y."/>
            <person name="Hashimoto A."/>
            <person name="Yamaguchi K."/>
            <person name="Sugano A."/>
            <person name="Kohara Y."/>
            <person name="Fujiyama A."/>
            <person name="Anterola A."/>
            <person name="Aoki S."/>
            <person name="Ashton N."/>
            <person name="Barbazuk W.B."/>
            <person name="Barker E."/>
            <person name="Bennetzen J."/>
            <person name="Bezanilla M."/>
            <person name="Blankenship R."/>
            <person name="Cho S.H."/>
            <person name="Dutcher S."/>
            <person name="Estelle M."/>
            <person name="Fawcett J.A."/>
            <person name="Gundlach H."/>
            <person name="Hanada K."/>
            <person name="Heyl A."/>
            <person name="Hicks K.A."/>
            <person name="Hugh J."/>
            <person name="Lohr M."/>
            <person name="Mayer K."/>
            <person name="Melkozernov A."/>
            <person name="Murata T."/>
            <person name="Nelson D."/>
            <person name="Pils B."/>
            <person name="Prigge M."/>
            <person name="Reiss B."/>
            <person name="Renner T."/>
            <person name="Rombauts S."/>
            <person name="Rushton P."/>
            <person name="Sanderfoot A."/>
            <person name="Schween G."/>
            <person name="Shiu S.-H."/>
            <person name="Stueber K."/>
            <person name="Theodoulou F.L."/>
            <person name="Tu H."/>
            <person name="Van de Peer Y."/>
            <person name="Verrier P.J."/>
            <person name="Waters E."/>
            <person name="Wood A."/>
            <person name="Yang L."/>
            <person name="Cove D."/>
            <person name="Cuming A."/>
            <person name="Hasebe M."/>
            <person name="Lucas S."/>
            <person name="Mishler D.B."/>
            <person name="Reski R."/>
            <person name="Grigoriev I."/>
            <person name="Quatrano R.S."/>
            <person name="Boore J.L."/>
        </authorList>
    </citation>
    <scope>NUCLEOTIDE SEQUENCE [LARGE SCALE GENOMIC DNA]</scope>
    <source>
        <strain evidence="2 3">cv. Gransden 2004</strain>
    </source>
</reference>
<reference evidence="2 3" key="2">
    <citation type="journal article" date="2018" name="Plant J.">
        <title>The Physcomitrella patens chromosome-scale assembly reveals moss genome structure and evolution.</title>
        <authorList>
            <person name="Lang D."/>
            <person name="Ullrich K.K."/>
            <person name="Murat F."/>
            <person name="Fuchs J."/>
            <person name="Jenkins J."/>
            <person name="Haas F.B."/>
            <person name="Piednoel M."/>
            <person name="Gundlach H."/>
            <person name="Van Bel M."/>
            <person name="Meyberg R."/>
            <person name="Vives C."/>
            <person name="Morata J."/>
            <person name="Symeonidi A."/>
            <person name="Hiss M."/>
            <person name="Muchero W."/>
            <person name="Kamisugi Y."/>
            <person name="Saleh O."/>
            <person name="Blanc G."/>
            <person name="Decker E.L."/>
            <person name="van Gessel N."/>
            <person name="Grimwood J."/>
            <person name="Hayes R.D."/>
            <person name="Graham S.W."/>
            <person name="Gunter L.E."/>
            <person name="McDaniel S.F."/>
            <person name="Hoernstein S.N.W."/>
            <person name="Larsson A."/>
            <person name="Li F.W."/>
            <person name="Perroud P.F."/>
            <person name="Phillips J."/>
            <person name="Ranjan P."/>
            <person name="Rokshar D.S."/>
            <person name="Rothfels C.J."/>
            <person name="Schneider L."/>
            <person name="Shu S."/>
            <person name="Stevenson D.W."/>
            <person name="Thummler F."/>
            <person name="Tillich M."/>
            <person name="Villarreal Aguilar J.C."/>
            <person name="Widiez T."/>
            <person name="Wong G.K."/>
            <person name="Wymore A."/>
            <person name="Zhang Y."/>
            <person name="Zimmer A.D."/>
            <person name="Quatrano R.S."/>
            <person name="Mayer K.F.X."/>
            <person name="Goodstein D."/>
            <person name="Casacuberta J.M."/>
            <person name="Vandepoele K."/>
            <person name="Reski R."/>
            <person name="Cuming A.C."/>
            <person name="Tuskan G.A."/>
            <person name="Maumus F."/>
            <person name="Salse J."/>
            <person name="Schmutz J."/>
            <person name="Rensing S.A."/>
        </authorList>
    </citation>
    <scope>NUCLEOTIDE SEQUENCE [LARGE SCALE GENOMIC DNA]</scope>
    <source>
        <strain evidence="2 3">cv. Gransden 2004</strain>
    </source>
</reference>
<feature type="region of interest" description="Disordered" evidence="1">
    <location>
        <begin position="111"/>
        <end position="196"/>
    </location>
</feature>
<reference evidence="2" key="3">
    <citation type="submission" date="2020-12" db="UniProtKB">
        <authorList>
            <consortium name="EnsemblPlants"/>
        </authorList>
    </citation>
    <scope>IDENTIFICATION</scope>
</reference>
<evidence type="ECO:0000313" key="2">
    <source>
        <dbReference type="EnsemblPlants" id="PAC:32950393.CDS.1"/>
    </source>
</evidence>
<proteinExistence type="predicted"/>
<dbReference type="Gramene" id="Pp3c23_21120V3.2">
    <property type="protein sequence ID" value="PAC:32950393.CDS.1"/>
    <property type="gene ID" value="Pp3c23_21120"/>
</dbReference>
<accession>A0A7I3ZIR4</accession>
<dbReference type="Proteomes" id="UP000006727">
    <property type="component" value="Chromosome 23"/>
</dbReference>
<organism evidence="2 3">
    <name type="scientific">Physcomitrium patens</name>
    <name type="common">Spreading-leaved earth moss</name>
    <name type="synonym">Physcomitrella patens</name>
    <dbReference type="NCBI Taxonomy" id="3218"/>
    <lineage>
        <taxon>Eukaryota</taxon>
        <taxon>Viridiplantae</taxon>
        <taxon>Streptophyta</taxon>
        <taxon>Embryophyta</taxon>
        <taxon>Bryophyta</taxon>
        <taxon>Bryophytina</taxon>
        <taxon>Bryopsida</taxon>
        <taxon>Funariidae</taxon>
        <taxon>Funariales</taxon>
        <taxon>Funariaceae</taxon>
        <taxon>Physcomitrium</taxon>
    </lineage>
</organism>
<sequence>MNRSTEAVQDRCANSASRLSITRTYKSPASIRSFTQVIPQDRVTLSSAFAVAYHRLGVCRPRKQVSLTAEAASAMAPTAVASKAGGIPYTAVVTVLALVVASTLSVGADARSFRPGHDHQHHSPPAPPGYNEPSPSPSPEHGDGPVGAPAHFPHAPESFYEGPAHAPDSFSEDPGHTADSPNPLDVPAPYSPGIGY</sequence>